<evidence type="ECO:0000256" key="1">
    <source>
        <dbReference type="SAM" id="MobiDB-lite"/>
    </source>
</evidence>
<sequence>MKEPLKTRTVTGSKKSGPSETNQFSPPVNGLLNSESGRSKNTSQVTICTPKSGTSSGSKRKLGVESPRLSRPVRSTRCQTLRKPSPDLFSSEDDEGDFSPESDDSLILETGSSSSSTAPVSGTASKQRHLELAEMDDSDEERHLVPQKKPRTRKKSAKSSKEERLERQYLRNTGQNNREVVSARKRRQPHICKRGCHETITDEIGESIFNEYWEQGSHAKRVTYIASRVEICPIKVKKPRLPADHEKSHPKSVSHKYFFHIFGETKQVCKHTFLGTLGETDGFLRMAIKNKTESLSGGTKNDKRGKHTPAHKIKPETVEEVKQHILKYPSYKSHYKRADVGDTRYLPSHLDRKQMHSMYLEEGGTGCPSEDRTSACSQRVGNPTYCPVFAWTPGTYVSYSTYERIFNTLGRAFKKPLTDTCEKCDSWKEQVKHAPDEETQEKLQQEWNTHLDRAQAAYDFKKKCKLDAESDPSMKVLVFDLEQMHASVKTVQHVFLEAGHTRLEVDSKHSVIERKKSHADKINTPEDWYKLVSNLGASNKDYPNGRFKVIKMKGSFYDFQSMLKGPLVRRTLTTTNDKFVWLSTPLLRYDANSPGKVFFKSNLGEQGYKCLDLKRGGKAGKYSAEHLQNHLKILFNQPLPISASKKNDLLKLLRFLPPSCHEFYKSIETNEAVESDADPDAFESE</sequence>
<feature type="compositionally biased region" description="Acidic residues" evidence="1">
    <location>
        <begin position="90"/>
        <end position="106"/>
    </location>
</feature>
<dbReference type="EMBL" id="JAHWGI010000943">
    <property type="protein sequence ID" value="KAK3918477.1"/>
    <property type="molecule type" value="Genomic_DNA"/>
</dbReference>
<keyword evidence="2" id="KW-0418">Kinase</keyword>
<proteinExistence type="predicted"/>
<evidence type="ECO:0000313" key="3">
    <source>
        <dbReference type="Proteomes" id="UP001219518"/>
    </source>
</evidence>
<dbReference type="GO" id="GO:0016301">
    <property type="term" value="F:kinase activity"/>
    <property type="evidence" value="ECO:0007669"/>
    <property type="project" value="UniProtKB-KW"/>
</dbReference>
<comment type="caution">
    <text evidence="2">The sequence shown here is derived from an EMBL/GenBank/DDBJ whole genome shotgun (WGS) entry which is preliminary data.</text>
</comment>
<dbReference type="Proteomes" id="UP001219518">
    <property type="component" value="Unassembled WGS sequence"/>
</dbReference>
<feature type="compositionally biased region" description="Basic residues" evidence="1">
    <location>
        <begin position="145"/>
        <end position="158"/>
    </location>
</feature>
<feature type="compositionally biased region" description="Polar residues" evidence="1">
    <location>
        <begin position="170"/>
        <end position="179"/>
    </location>
</feature>
<gene>
    <name evidence="2" type="ORF">KUF71_007737</name>
</gene>
<reference evidence="2" key="2">
    <citation type="journal article" date="2023" name="BMC Genomics">
        <title>Pest status, molecular evolution, and epigenetic factors derived from the genome assembly of Frankliniella fusca, a thysanopteran phytovirus vector.</title>
        <authorList>
            <person name="Catto M.A."/>
            <person name="Labadie P.E."/>
            <person name="Jacobson A.L."/>
            <person name="Kennedy G.G."/>
            <person name="Srinivasan R."/>
            <person name="Hunt B.G."/>
        </authorList>
    </citation>
    <scope>NUCLEOTIDE SEQUENCE</scope>
    <source>
        <strain evidence="2">PL_HMW_Pooled</strain>
    </source>
</reference>
<dbReference type="PANTHER" id="PTHR10773">
    <property type="entry name" value="DNA-DIRECTED RNA POLYMERASES I, II, AND III SUBUNIT RPABC2"/>
    <property type="match status" value="1"/>
</dbReference>
<keyword evidence="2" id="KW-0808">Transferase</keyword>
<protein>
    <submittedName>
        <fullName evidence="2">Phosphoglycerate kinase, chloroplastic</fullName>
    </submittedName>
</protein>
<dbReference type="PANTHER" id="PTHR10773:SF19">
    <property type="match status" value="1"/>
</dbReference>
<name>A0AAE1HBR1_9NEOP</name>
<organism evidence="2 3">
    <name type="scientific">Frankliniella fusca</name>
    <dbReference type="NCBI Taxonomy" id="407009"/>
    <lineage>
        <taxon>Eukaryota</taxon>
        <taxon>Metazoa</taxon>
        <taxon>Ecdysozoa</taxon>
        <taxon>Arthropoda</taxon>
        <taxon>Hexapoda</taxon>
        <taxon>Insecta</taxon>
        <taxon>Pterygota</taxon>
        <taxon>Neoptera</taxon>
        <taxon>Paraneoptera</taxon>
        <taxon>Thysanoptera</taxon>
        <taxon>Terebrantia</taxon>
        <taxon>Thripoidea</taxon>
        <taxon>Thripidae</taxon>
        <taxon>Frankliniella</taxon>
    </lineage>
</organism>
<keyword evidence="3" id="KW-1185">Reference proteome</keyword>
<dbReference type="AlphaFoldDB" id="A0AAE1HBR1"/>
<evidence type="ECO:0000313" key="2">
    <source>
        <dbReference type="EMBL" id="KAK3918477.1"/>
    </source>
</evidence>
<reference evidence="2" key="1">
    <citation type="submission" date="2021-07" db="EMBL/GenBank/DDBJ databases">
        <authorList>
            <person name="Catto M.A."/>
            <person name="Jacobson A."/>
            <person name="Kennedy G."/>
            <person name="Labadie P."/>
            <person name="Hunt B.G."/>
            <person name="Srinivasan R."/>
        </authorList>
    </citation>
    <scope>NUCLEOTIDE SEQUENCE</scope>
    <source>
        <strain evidence="2">PL_HMW_Pooled</strain>
        <tissue evidence="2">Head</tissue>
    </source>
</reference>
<feature type="compositionally biased region" description="Low complexity" evidence="1">
    <location>
        <begin position="110"/>
        <end position="125"/>
    </location>
</feature>
<accession>A0AAE1HBR1</accession>
<feature type="compositionally biased region" description="Polar residues" evidence="1">
    <location>
        <begin position="8"/>
        <end position="57"/>
    </location>
</feature>
<feature type="region of interest" description="Disordered" evidence="1">
    <location>
        <begin position="1"/>
        <end position="182"/>
    </location>
</feature>
<feature type="compositionally biased region" description="Basic and acidic residues" evidence="1">
    <location>
        <begin position="159"/>
        <end position="169"/>
    </location>
</feature>